<dbReference type="Gene3D" id="3.30.1330.40">
    <property type="entry name" value="RutC-like"/>
    <property type="match status" value="1"/>
</dbReference>
<gene>
    <name evidence="3" type="primary">aroH</name>
    <name evidence="3" type="ORF">ACFOWE_16955</name>
</gene>
<dbReference type="PANTHER" id="PTHR21164">
    <property type="entry name" value="CHORISMATE MUTASE"/>
    <property type="match status" value="1"/>
</dbReference>
<dbReference type="Pfam" id="PF07736">
    <property type="entry name" value="CM_1"/>
    <property type="match status" value="1"/>
</dbReference>
<evidence type="ECO:0000256" key="2">
    <source>
        <dbReference type="PROSITE-ProRule" id="PRU00514"/>
    </source>
</evidence>
<comment type="catalytic activity">
    <reaction evidence="2">
        <text>chorismate = prephenate</text>
        <dbReference type="Rhea" id="RHEA:13897"/>
        <dbReference type="ChEBI" id="CHEBI:29748"/>
        <dbReference type="ChEBI" id="CHEBI:29934"/>
        <dbReference type="EC" id="5.4.99.5"/>
    </reaction>
</comment>
<dbReference type="GO" id="GO:0004106">
    <property type="term" value="F:chorismate mutase activity"/>
    <property type="evidence" value="ECO:0007669"/>
    <property type="project" value="UniProtKB-EC"/>
</dbReference>
<protein>
    <recommendedName>
        <fullName evidence="1 2">chorismate mutase</fullName>
        <ecNumber evidence="1 2">5.4.99.5</ecNumber>
    </recommendedName>
</protein>
<comment type="caution">
    <text evidence="3">The sequence shown here is derived from an EMBL/GenBank/DDBJ whole genome shotgun (WGS) entry which is preliminary data.</text>
</comment>
<dbReference type="InterPro" id="IPR035959">
    <property type="entry name" value="RutC-like_sf"/>
</dbReference>
<keyword evidence="2" id="KW-0057">Aromatic amino acid biosynthesis</keyword>
<reference evidence="4" key="1">
    <citation type="journal article" date="2019" name="Int. J. Syst. Evol. Microbiol.">
        <title>The Global Catalogue of Microorganisms (GCM) 10K type strain sequencing project: providing services to taxonomists for standard genome sequencing and annotation.</title>
        <authorList>
            <consortium name="The Broad Institute Genomics Platform"/>
            <consortium name="The Broad Institute Genome Sequencing Center for Infectious Disease"/>
            <person name="Wu L."/>
            <person name="Ma J."/>
        </authorList>
    </citation>
    <scope>NUCLEOTIDE SEQUENCE [LARGE SCALE GENOMIC DNA]</scope>
    <source>
        <strain evidence="4">TBRC 4489</strain>
    </source>
</reference>
<keyword evidence="2" id="KW-0028">Amino-acid biosynthesis</keyword>
<accession>A0ABV8IAI0</accession>
<evidence type="ECO:0000313" key="3">
    <source>
        <dbReference type="EMBL" id="MFC4059997.1"/>
    </source>
</evidence>
<sequence>MVRAIRGAIQVEGNERDAILSGVTELVTEVMERNGLTTDDVISVIFTATPDLTAEFPALAARKLGFHDVPLICCTEIDVPGALPRVVRLMAHVETDKPRQAIQHVYLRGAVALRVDIAQ</sequence>
<dbReference type="NCBIfam" id="TIGR01796">
    <property type="entry name" value="CM_mono_aroH"/>
    <property type="match status" value="1"/>
</dbReference>
<evidence type="ECO:0000313" key="4">
    <source>
        <dbReference type="Proteomes" id="UP001595850"/>
    </source>
</evidence>
<dbReference type="PIRSF" id="PIRSF005965">
    <property type="entry name" value="Chor_mut_AroH"/>
    <property type="match status" value="1"/>
</dbReference>
<dbReference type="SUPFAM" id="SSF55298">
    <property type="entry name" value="YjgF-like"/>
    <property type="match status" value="1"/>
</dbReference>
<dbReference type="Proteomes" id="UP001595850">
    <property type="component" value="Unassembled WGS sequence"/>
</dbReference>
<proteinExistence type="predicted"/>
<evidence type="ECO:0000256" key="1">
    <source>
        <dbReference type="NCBIfam" id="TIGR01796"/>
    </source>
</evidence>
<keyword evidence="2 3" id="KW-0413">Isomerase</keyword>
<dbReference type="PROSITE" id="PS51167">
    <property type="entry name" value="CHORISMATE_MUT_1"/>
    <property type="match status" value="1"/>
</dbReference>
<name>A0ABV8IAI0_9ACTN</name>
<dbReference type="RefSeq" id="WP_377288746.1">
    <property type="nucleotide sequence ID" value="NZ_JBHSBM010000017.1"/>
</dbReference>
<dbReference type="PANTHER" id="PTHR21164:SF0">
    <property type="entry name" value="CHORISMATE MUTASE AROH"/>
    <property type="match status" value="1"/>
</dbReference>
<organism evidence="3 4">
    <name type="scientific">Planomonospora corallina</name>
    <dbReference type="NCBI Taxonomy" id="1806052"/>
    <lineage>
        <taxon>Bacteria</taxon>
        <taxon>Bacillati</taxon>
        <taxon>Actinomycetota</taxon>
        <taxon>Actinomycetes</taxon>
        <taxon>Streptosporangiales</taxon>
        <taxon>Streptosporangiaceae</taxon>
        <taxon>Planomonospora</taxon>
    </lineage>
</organism>
<dbReference type="InterPro" id="IPR008243">
    <property type="entry name" value="Chorismate_mutase_AroH"/>
</dbReference>
<dbReference type="EMBL" id="JBHSBM010000017">
    <property type="protein sequence ID" value="MFC4059997.1"/>
    <property type="molecule type" value="Genomic_DNA"/>
</dbReference>
<dbReference type="CDD" id="cd02185">
    <property type="entry name" value="AroH"/>
    <property type="match status" value="1"/>
</dbReference>
<dbReference type="EC" id="5.4.99.5" evidence="1 2"/>
<keyword evidence="4" id="KW-1185">Reference proteome</keyword>